<feature type="domain" description="FLYWCH-type" evidence="4">
    <location>
        <begin position="4"/>
        <end position="36"/>
    </location>
</feature>
<keyword evidence="6" id="KW-1185">Reference proteome</keyword>
<dbReference type="AlphaFoldDB" id="A0AAD9JIX8"/>
<evidence type="ECO:0000256" key="1">
    <source>
        <dbReference type="ARBA" id="ARBA00022723"/>
    </source>
</evidence>
<keyword evidence="3" id="KW-0862">Zinc</keyword>
<dbReference type="InterPro" id="IPR007588">
    <property type="entry name" value="Znf_FLYWCH"/>
</dbReference>
<dbReference type="Proteomes" id="UP001208570">
    <property type="component" value="Unassembled WGS sequence"/>
</dbReference>
<organism evidence="5 6">
    <name type="scientific">Paralvinella palmiformis</name>
    <dbReference type="NCBI Taxonomy" id="53620"/>
    <lineage>
        <taxon>Eukaryota</taxon>
        <taxon>Metazoa</taxon>
        <taxon>Spiralia</taxon>
        <taxon>Lophotrochozoa</taxon>
        <taxon>Annelida</taxon>
        <taxon>Polychaeta</taxon>
        <taxon>Sedentaria</taxon>
        <taxon>Canalipalpata</taxon>
        <taxon>Terebellida</taxon>
        <taxon>Terebelliformia</taxon>
        <taxon>Alvinellidae</taxon>
        <taxon>Paralvinella</taxon>
    </lineage>
</organism>
<comment type="caution">
    <text evidence="5">The sequence shown here is derived from an EMBL/GenBank/DDBJ whole genome shotgun (WGS) entry which is preliminary data.</text>
</comment>
<accession>A0AAD9JIX8</accession>
<evidence type="ECO:0000313" key="5">
    <source>
        <dbReference type="EMBL" id="KAK2153275.1"/>
    </source>
</evidence>
<protein>
    <recommendedName>
        <fullName evidence="4">FLYWCH-type domain-containing protein</fullName>
    </recommendedName>
</protein>
<keyword evidence="1" id="KW-0479">Metal-binding</keyword>
<name>A0AAD9JIX8_9ANNE</name>
<dbReference type="GO" id="GO:0008270">
    <property type="term" value="F:zinc ion binding"/>
    <property type="evidence" value="ECO:0007669"/>
    <property type="project" value="UniProtKB-KW"/>
</dbReference>
<proteinExistence type="predicted"/>
<dbReference type="Pfam" id="PF04500">
    <property type="entry name" value="FLYWCH"/>
    <property type="match status" value="1"/>
</dbReference>
<dbReference type="Gene3D" id="2.20.25.240">
    <property type="match status" value="1"/>
</dbReference>
<evidence type="ECO:0000256" key="2">
    <source>
        <dbReference type="ARBA" id="ARBA00022771"/>
    </source>
</evidence>
<keyword evidence="2" id="KW-0863">Zinc-finger</keyword>
<dbReference type="EMBL" id="JAODUP010000302">
    <property type="protein sequence ID" value="KAK2153275.1"/>
    <property type="molecule type" value="Genomic_DNA"/>
</dbReference>
<evidence type="ECO:0000259" key="4">
    <source>
        <dbReference type="Pfam" id="PF04500"/>
    </source>
</evidence>
<gene>
    <name evidence="5" type="ORF">LSH36_302g04049</name>
</gene>
<evidence type="ECO:0000256" key="3">
    <source>
        <dbReference type="ARBA" id="ARBA00022833"/>
    </source>
</evidence>
<evidence type="ECO:0000313" key="6">
    <source>
        <dbReference type="Proteomes" id="UP001208570"/>
    </source>
</evidence>
<sequence length="140" mass="15707">MEIVRTNKGEDNLCLDGYMYTKKRSYKNWIRWKCRPSSSSQTPVLSSLTLNSQLSKDKVQDGMAYLRDGRVSRLLRFRVCNWKCSVESLHHHYASATFHHGTAYTSGICITSLYRDGIGPATPVRAGIPPSHVGSVGTKL</sequence>
<reference evidence="5" key="1">
    <citation type="journal article" date="2023" name="Mol. Biol. Evol.">
        <title>Third-Generation Sequencing Reveals the Adaptive Role of the Epigenome in Three Deep-Sea Polychaetes.</title>
        <authorList>
            <person name="Perez M."/>
            <person name="Aroh O."/>
            <person name="Sun Y."/>
            <person name="Lan Y."/>
            <person name="Juniper S.K."/>
            <person name="Young C.R."/>
            <person name="Angers B."/>
            <person name="Qian P.Y."/>
        </authorList>
    </citation>
    <scope>NUCLEOTIDE SEQUENCE</scope>
    <source>
        <strain evidence="5">P08H-3</strain>
    </source>
</reference>